<dbReference type="GO" id="GO:0005634">
    <property type="term" value="C:nucleus"/>
    <property type="evidence" value="ECO:0007669"/>
    <property type="project" value="UniProtKB-SubCell"/>
</dbReference>
<feature type="domain" description="TFIIS N-terminal" evidence="4">
    <location>
        <begin position="507"/>
        <end position="578"/>
    </location>
</feature>
<evidence type="ECO:0000313" key="6">
    <source>
        <dbReference type="Proteomes" id="UP000283509"/>
    </source>
</evidence>
<evidence type="ECO:0000256" key="1">
    <source>
        <dbReference type="ARBA" id="ARBA00037992"/>
    </source>
</evidence>
<comment type="similarity">
    <text evidence="1">Belongs to the IWS1 family.</text>
</comment>
<dbReference type="PROSITE" id="PS51319">
    <property type="entry name" value="TFIIS_N"/>
    <property type="match status" value="1"/>
</dbReference>
<dbReference type="EMBL" id="QCYY01001185">
    <property type="protein sequence ID" value="ROT79808.1"/>
    <property type="molecule type" value="Genomic_DNA"/>
</dbReference>
<name>A0A3R7N848_PENVA</name>
<dbReference type="OrthoDB" id="21124at2759"/>
<feature type="compositionally biased region" description="Basic and acidic residues" evidence="3">
    <location>
        <begin position="357"/>
        <end position="370"/>
    </location>
</feature>
<dbReference type="STRING" id="6689.A0A3R7N848"/>
<feature type="region of interest" description="Disordered" evidence="3">
    <location>
        <begin position="332"/>
        <end position="402"/>
    </location>
</feature>
<dbReference type="PANTHER" id="PTHR46010:SF1">
    <property type="entry name" value="PROTEIN IWS1 HOMOLOG"/>
    <property type="match status" value="1"/>
</dbReference>
<dbReference type="AlphaFoldDB" id="A0A3R7N848"/>
<evidence type="ECO:0000259" key="4">
    <source>
        <dbReference type="PROSITE" id="PS51319"/>
    </source>
</evidence>
<evidence type="ECO:0000313" key="5">
    <source>
        <dbReference type="EMBL" id="ROT79808.1"/>
    </source>
</evidence>
<feature type="compositionally biased region" description="Basic and acidic residues" evidence="3">
    <location>
        <begin position="165"/>
        <end position="175"/>
    </location>
</feature>
<dbReference type="InterPro" id="IPR035441">
    <property type="entry name" value="TFIIS/LEDGF_dom_sf"/>
</dbReference>
<dbReference type="Gene3D" id="1.20.930.10">
    <property type="entry name" value="Conserved domain common to transcription factors TFIIS, elongin A, CRSP70"/>
    <property type="match status" value="1"/>
</dbReference>
<dbReference type="GO" id="GO:0016973">
    <property type="term" value="P:poly(A)+ mRNA export from nucleus"/>
    <property type="evidence" value="ECO:0007669"/>
    <property type="project" value="TreeGrafter"/>
</dbReference>
<proteinExistence type="inferred from homology"/>
<reference evidence="5 6" key="2">
    <citation type="submission" date="2019-01" db="EMBL/GenBank/DDBJ databases">
        <title>The decoding of complex shrimp genome reveals the adaptation for benthos swimmer, frequently molting mechanism and breeding impact on genome.</title>
        <authorList>
            <person name="Sun Y."/>
            <person name="Gao Y."/>
            <person name="Yu Y."/>
        </authorList>
    </citation>
    <scope>NUCLEOTIDE SEQUENCE [LARGE SCALE GENOMIC DNA]</scope>
    <source>
        <tissue evidence="5">Muscle</tissue>
    </source>
</reference>
<protein>
    <recommendedName>
        <fullName evidence="4">TFIIS N-terminal domain-containing protein</fullName>
    </recommendedName>
</protein>
<evidence type="ECO:0000256" key="3">
    <source>
        <dbReference type="SAM" id="MobiDB-lite"/>
    </source>
</evidence>
<keyword evidence="6" id="KW-1185">Reference proteome</keyword>
<dbReference type="InterPro" id="IPR017923">
    <property type="entry name" value="TFIIS_N"/>
</dbReference>
<feature type="region of interest" description="Disordered" evidence="3">
    <location>
        <begin position="589"/>
        <end position="630"/>
    </location>
</feature>
<dbReference type="InterPro" id="IPR051037">
    <property type="entry name" value="RNAPII_TF_IWS1"/>
</dbReference>
<comment type="caution">
    <text evidence="5">The sequence shown here is derived from an EMBL/GenBank/DDBJ whole genome shotgun (WGS) entry which is preliminary data.</text>
</comment>
<feature type="compositionally biased region" description="Basic and acidic residues" evidence="3">
    <location>
        <begin position="189"/>
        <end position="202"/>
    </location>
</feature>
<evidence type="ECO:0000256" key="2">
    <source>
        <dbReference type="PROSITE-ProRule" id="PRU00649"/>
    </source>
</evidence>
<dbReference type="PANTHER" id="PTHR46010">
    <property type="entry name" value="PROTEIN IWS1 HOMOLOG"/>
    <property type="match status" value="1"/>
</dbReference>
<keyword evidence="2" id="KW-0539">Nucleus</keyword>
<dbReference type="Pfam" id="PF08711">
    <property type="entry name" value="Med26"/>
    <property type="match status" value="1"/>
</dbReference>
<dbReference type="Proteomes" id="UP000283509">
    <property type="component" value="Unassembled WGS sequence"/>
</dbReference>
<feature type="region of interest" description="Disordered" evidence="3">
    <location>
        <begin position="255"/>
        <end position="296"/>
    </location>
</feature>
<organism evidence="5 6">
    <name type="scientific">Penaeus vannamei</name>
    <name type="common">Whiteleg shrimp</name>
    <name type="synonym">Litopenaeus vannamei</name>
    <dbReference type="NCBI Taxonomy" id="6689"/>
    <lineage>
        <taxon>Eukaryota</taxon>
        <taxon>Metazoa</taxon>
        <taxon>Ecdysozoa</taxon>
        <taxon>Arthropoda</taxon>
        <taxon>Crustacea</taxon>
        <taxon>Multicrustacea</taxon>
        <taxon>Malacostraca</taxon>
        <taxon>Eumalacostraca</taxon>
        <taxon>Eucarida</taxon>
        <taxon>Decapoda</taxon>
        <taxon>Dendrobranchiata</taxon>
        <taxon>Penaeoidea</taxon>
        <taxon>Penaeidae</taxon>
        <taxon>Penaeus</taxon>
    </lineage>
</organism>
<sequence length="696" mass="76666">MMRKRVQERMVPSLQQEVMTRNSKLLMKSLAAQTPKERVERKGEVVRVVGHVHVASLAAELAVAPAADLALVLGASQEVVLVVDPVRVVSLEAELAVAQEADLDHEVNREVEQAVGPVVGLAVNQEVAQEVGQDREVELLVVLGLVLVVSRAVGLAVARPQKGNQRADPDQEVGHAPEASQEVHQGLEAGHDQSLEAGHDQSPEASPAVGLDHAPEASLEADPDPGANLEARAHAHAHDHDHDQEENLEAGRDQEASLEVGPGQGQEPSQAADQGHDQDQEVNQEAGHDQGAGQEVAAAVLDRDQEVGPIQDPPKSAGGCYQILILTQGLRKGGERNKKPKAKKKNVLSGSDSDSGPDDKNVAKKAKVNENDEGGSRSGSPAPNREPESEQNTEALPQLSDSEDEAIRNQLRNHEEEFVNDFEAMLAKKKEEAGRHRRRKNNVDIINDNEEHIAIIVRKMREAADEDRQLNARRQPATKKSAMLDLAMSQINKTNLIEGFLDANVLSALTDWLAPMPDRSLPAVKIREALPPLSQDMLKTSGIGKAIMYLYKHPKELKTIRSRCGRLISMWSRPIFNVSDDFKSLSKEERLERDLEQQQSQGGSSRKDQQDIQTDESGRPLRPGDPGWCYRARVPRPSAKDYVNRPKWQTEVDLNRTSKKEVTRLDKQMRAFQERKRLSKARRAVAISIEGRNMAL</sequence>
<reference evidence="5 6" key="1">
    <citation type="submission" date="2018-04" db="EMBL/GenBank/DDBJ databases">
        <authorList>
            <person name="Zhang X."/>
            <person name="Yuan J."/>
            <person name="Li F."/>
            <person name="Xiang J."/>
        </authorList>
    </citation>
    <scope>NUCLEOTIDE SEQUENCE [LARGE SCALE GENOMIC DNA]</scope>
    <source>
        <tissue evidence="5">Muscle</tissue>
    </source>
</reference>
<gene>
    <name evidence="5" type="ORF">C7M84_001432</name>
</gene>
<accession>A0A3R7N848</accession>
<feature type="region of interest" description="Disordered" evidence="3">
    <location>
        <begin position="160"/>
        <end position="227"/>
    </location>
</feature>
<comment type="subcellular location">
    <subcellularLocation>
        <location evidence="2">Nucleus</location>
    </subcellularLocation>
</comment>